<evidence type="ECO:0000313" key="2">
    <source>
        <dbReference type="Proteomes" id="UP001157502"/>
    </source>
</evidence>
<keyword evidence="2" id="KW-1185">Reference proteome</keyword>
<accession>A0ACC2GGR9</accession>
<reference evidence="1" key="1">
    <citation type="submission" date="2021-05" db="EMBL/GenBank/DDBJ databases">
        <authorList>
            <person name="Pan Q."/>
            <person name="Jouanno E."/>
            <person name="Zahm M."/>
            <person name="Klopp C."/>
            <person name="Cabau C."/>
            <person name="Louis A."/>
            <person name="Berthelot C."/>
            <person name="Parey E."/>
            <person name="Roest Crollius H."/>
            <person name="Montfort J."/>
            <person name="Robinson-Rechavi M."/>
            <person name="Bouchez O."/>
            <person name="Lampietro C."/>
            <person name="Lopez Roques C."/>
            <person name="Donnadieu C."/>
            <person name="Postlethwait J."/>
            <person name="Bobe J."/>
            <person name="Dillon D."/>
            <person name="Chandos A."/>
            <person name="von Hippel F."/>
            <person name="Guiguen Y."/>
        </authorList>
    </citation>
    <scope>NUCLEOTIDE SEQUENCE</scope>
    <source>
        <strain evidence="1">YG-Jan2019</strain>
    </source>
</reference>
<evidence type="ECO:0000313" key="1">
    <source>
        <dbReference type="EMBL" id="KAJ8002859.1"/>
    </source>
</evidence>
<organism evidence="1 2">
    <name type="scientific">Dallia pectoralis</name>
    <name type="common">Alaska blackfish</name>
    <dbReference type="NCBI Taxonomy" id="75939"/>
    <lineage>
        <taxon>Eukaryota</taxon>
        <taxon>Metazoa</taxon>
        <taxon>Chordata</taxon>
        <taxon>Craniata</taxon>
        <taxon>Vertebrata</taxon>
        <taxon>Euteleostomi</taxon>
        <taxon>Actinopterygii</taxon>
        <taxon>Neopterygii</taxon>
        <taxon>Teleostei</taxon>
        <taxon>Protacanthopterygii</taxon>
        <taxon>Esociformes</taxon>
        <taxon>Umbridae</taxon>
        <taxon>Dallia</taxon>
    </lineage>
</organism>
<protein>
    <submittedName>
        <fullName evidence="1">Uncharacterized protein</fullName>
    </submittedName>
</protein>
<name>A0ACC2GGR9_DALPE</name>
<dbReference type="Proteomes" id="UP001157502">
    <property type="component" value="Chromosome 13"/>
</dbReference>
<proteinExistence type="predicted"/>
<dbReference type="EMBL" id="CM055740">
    <property type="protein sequence ID" value="KAJ8002859.1"/>
    <property type="molecule type" value="Genomic_DNA"/>
</dbReference>
<sequence length="121" mass="14122">MFHTVPHPVLILRSNLNKTLIKRLLNAWEHHVPAMMTTGQQRYETVVILWRLRGTLKAGHHREHFRALLELVSKVGSLSLLVWNHSHFQQRSIWVPGKLLLTSGLLTRNIKIAQVQLRFIK</sequence>
<comment type="caution">
    <text evidence="1">The sequence shown here is derived from an EMBL/GenBank/DDBJ whole genome shotgun (WGS) entry which is preliminary data.</text>
</comment>
<gene>
    <name evidence="1" type="ORF">DPEC_G00163340</name>
</gene>